<proteinExistence type="inferred from homology"/>
<evidence type="ECO:0000256" key="5">
    <source>
        <dbReference type="ARBA" id="ARBA00022989"/>
    </source>
</evidence>
<sequence length="401" mass="43921">MRLKVPLYIAKRYLISKSSQNAINIINIVAFTVVVIATASLFVVLAGFSGLKTFGLSFSNSFDADLKVFPVTGKSFFVSADQIEQLKETAGIINFSEVVEERVFLHFKQKNAIPILKGVDENYKNVVAIDSALGYGNWVSKNSQDVILGANVATTLGAGILDYGNLIEVIVPKAGKGNITSGQKPYNNTLVAAVDYYMVSEDLDAKYAFCDIDLARSLLNFAPNQISAIEIRMSEDIDEIALRREISSIFEDDVLIKNRAELNDALYKMLNTENIAIYLIFTLVLIIALFNVIGSIIMMILDKRKDLKTLSNLGLTTAKIRNIFFSLGMLLTLIGGTIGIAIGALLIWLQQSFSLAMITPSLAYPVELRLSNTLIVIVTIIVLGMIASKIASSRINKNLIA</sequence>
<protein>
    <submittedName>
        <fullName evidence="9">ABC transporter permease</fullName>
    </submittedName>
</protein>
<feature type="transmembrane region" description="Helical" evidence="7">
    <location>
        <begin position="369"/>
        <end position="387"/>
    </location>
</feature>
<keyword evidence="6 7" id="KW-0472">Membrane</keyword>
<dbReference type="RefSeq" id="WP_386409037.1">
    <property type="nucleotide sequence ID" value="NZ_JBHTJH010000017.1"/>
</dbReference>
<keyword evidence="10" id="KW-1185">Reference proteome</keyword>
<gene>
    <name evidence="9" type="ORF">ACFQ1M_13410</name>
</gene>
<dbReference type="InterPro" id="IPR003838">
    <property type="entry name" value="ABC3_permease_C"/>
</dbReference>
<accession>A0ABW3D2J1</accession>
<comment type="caution">
    <text evidence="9">The sequence shown here is derived from an EMBL/GenBank/DDBJ whole genome shotgun (WGS) entry which is preliminary data.</text>
</comment>
<evidence type="ECO:0000256" key="7">
    <source>
        <dbReference type="SAM" id="Phobius"/>
    </source>
</evidence>
<keyword evidence="3" id="KW-1003">Cell membrane</keyword>
<dbReference type="Proteomes" id="UP001596978">
    <property type="component" value="Unassembled WGS sequence"/>
</dbReference>
<feature type="domain" description="ABC3 transporter permease C-terminal" evidence="8">
    <location>
        <begin position="279"/>
        <end position="397"/>
    </location>
</feature>
<dbReference type="PANTHER" id="PTHR30489">
    <property type="entry name" value="LIPOPROTEIN-RELEASING SYSTEM TRANSMEMBRANE PROTEIN LOLE"/>
    <property type="match status" value="1"/>
</dbReference>
<comment type="similarity">
    <text evidence="2">Belongs to the ABC-4 integral membrane protein family. LolC/E subfamily.</text>
</comment>
<dbReference type="PANTHER" id="PTHR30489:SF0">
    <property type="entry name" value="LIPOPROTEIN-RELEASING SYSTEM TRANSMEMBRANE PROTEIN LOLE"/>
    <property type="match status" value="1"/>
</dbReference>
<evidence type="ECO:0000256" key="1">
    <source>
        <dbReference type="ARBA" id="ARBA00004651"/>
    </source>
</evidence>
<feature type="transmembrane region" description="Helical" evidence="7">
    <location>
        <begin position="275"/>
        <end position="301"/>
    </location>
</feature>
<evidence type="ECO:0000256" key="4">
    <source>
        <dbReference type="ARBA" id="ARBA00022692"/>
    </source>
</evidence>
<reference evidence="10" key="1">
    <citation type="journal article" date="2019" name="Int. J. Syst. Evol. Microbiol.">
        <title>The Global Catalogue of Microorganisms (GCM) 10K type strain sequencing project: providing services to taxonomists for standard genome sequencing and annotation.</title>
        <authorList>
            <consortium name="The Broad Institute Genomics Platform"/>
            <consortium name="The Broad Institute Genome Sequencing Center for Infectious Disease"/>
            <person name="Wu L."/>
            <person name="Ma J."/>
        </authorList>
    </citation>
    <scope>NUCLEOTIDE SEQUENCE [LARGE SCALE GENOMIC DNA]</scope>
    <source>
        <strain evidence="10">CCUG 62952</strain>
    </source>
</reference>
<dbReference type="EMBL" id="JBHTJH010000017">
    <property type="protein sequence ID" value="MFD0863206.1"/>
    <property type="molecule type" value="Genomic_DNA"/>
</dbReference>
<evidence type="ECO:0000259" key="8">
    <source>
        <dbReference type="Pfam" id="PF02687"/>
    </source>
</evidence>
<evidence type="ECO:0000256" key="6">
    <source>
        <dbReference type="ARBA" id="ARBA00023136"/>
    </source>
</evidence>
<feature type="transmembrane region" description="Helical" evidence="7">
    <location>
        <begin position="322"/>
        <end position="349"/>
    </location>
</feature>
<evidence type="ECO:0000313" key="9">
    <source>
        <dbReference type="EMBL" id="MFD0863206.1"/>
    </source>
</evidence>
<dbReference type="Pfam" id="PF02687">
    <property type="entry name" value="FtsX"/>
    <property type="match status" value="1"/>
</dbReference>
<keyword evidence="4 7" id="KW-0812">Transmembrane</keyword>
<feature type="transmembrane region" description="Helical" evidence="7">
    <location>
        <begin position="21"/>
        <end position="48"/>
    </location>
</feature>
<name>A0ABW3D2J1_9FLAO</name>
<evidence type="ECO:0000313" key="10">
    <source>
        <dbReference type="Proteomes" id="UP001596978"/>
    </source>
</evidence>
<keyword evidence="5 7" id="KW-1133">Transmembrane helix</keyword>
<dbReference type="InterPro" id="IPR051447">
    <property type="entry name" value="Lipoprotein-release_system"/>
</dbReference>
<evidence type="ECO:0000256" key="2">
    <source>
        <dbReference type="ARBA" id="ARBA00005236"/>
    </source>
</evidence>
<comment type="subcellular location">
    <subcellularLocation>
        <location evidence="1">Cell membrane</location>
        <topology evidence="1">Multi-pass membrane protein</topology>
    </subcellularLocation>
</comment>
<organism evidence="9 10">
    <name type="scientific">Sungkyunkwania multivorans</name>
    <dbReference type="NCBI Taxonomy" id="1173618"/>
    <lineage>
        <taxon>Bacteria</taxon>
        <taxon>Pseudomonadati</taxon>
        <taxon>Bacteroidota</taxon>
        <taxon>Flavobacteriia</taxon>
        <taxon>Flavobacteriales</taxon>
        <taxon>Flavobacteriaceae</taxon>
        <taxon>Sungkyunkwania</taxon>
    </lineage>
</organism>
<evidence type="ECO:0000256" key="3">
    <source>
        <dbReference type="ARBA" id="ARBA00022475"/>
    </source>
</evidence>